<organism evidence="1 2">
    <name type="scientific">Clostridium tarantellae</name>
    <dbReference type="NCBI Taxonomy" id="39493"/>
    <lineage>
        <taxon>Bacteria</taxon>
        <taxon>Bacillati</taxon>
        <taxon>Bacillota</taxon>
        <taxon>Clostridia</taxon>
        <taxon>Eubacteriales</taxon>
        <taxon>Clostridiaceae</taxon>
        <taxon>Clostridium</taxon>
    </lineage>
</organism>
<protein>
    <submittedName>
        <fullName evidence="1">Uncharacterized protein</fullName>
    </submittedName>
</protein>
<reference evidence="1 2" key="1">
    <citation type="submission" date="2019-10" db="EMBL/GenBank/DDBJ databases">
        <title>The Genome Sequence of Clostridium tarantellae Isolated from Fish Brain.</title>
        <authorList>
            <person name="Bano L."/>
            <person name="Kiel M."/>
            <person name="Sales G."/>
            <person name="Doxey A.C."/>
            <person name="Mansfield M.J."/>
            <person name="Schiavone M."/>
            <person name="Rossetto O."/>
            <person name="Pirazzini M."/>
            <person name="Dobrindt U."/>
            <person name="Montecucco C."/>
        </authorList>
    </citation>
    <scope>NUCLEOTIDE SEQUENCE [LARGE SCALE GENOMIC DNA]</scope>
    <source>
        <strain evidence="1 2">DSM 3997</strain>
    </source>
</reference>
<evidence type="ECO:0000313" key="2">
    <source>
        <dbReference type="Proteomes" id="UP000430345"/>
    </source>
</evidence>
<dbReference type="Proteomes" id="UP000430345">
    <property type="component" value="Unassembled WGS sequence"/>
</dbReference>
<dbReference type="EMBL" id="WHJC01000407">
    <property type="protein sequence ID" value="MPQ45038.1"/>
    <property type="molecule type" value="Genomic_DNA"/>
</dbReference>
<gene>
    <name evidence="1" type="ORF">GBZ86_15045</name>
</gene>
<evidence type="ECO:0000313" key="1">
    <source>
        <dbReference type="EMBL" id="MPQ45038.1"/>
    </source>
</evidence>
<comment type="caution">
    <text evidence="1">The sequence shown here is derived from an EMBL/GenBank/DDBJ whole genome shotgun (WGS) entry which is preliminary data.</text>
</comment>
<dbReference type="InterPro" id="IPR019292">
    <property type="entry name" value="McrC"/>
</dbReference>
<proteinExistence type="predicted"/>
<dbReference type="Pfam" id="PF10117">
    <property type="entry name" value="McrBC"/>
    <property type="match status" value="1"/>
</dbReference>
<name>A0A6I1MRD8_9CLOT</name>
<accession>A0A6I1MRD8</accession>
<keyword evidence="2" id="KW-1185">Reference proteome</keyword>
<dbReference type="AlphaFoldDB" id="A0A6I1MRD8"/>
<dbReference type="RefSeq" id="WP_207707467.1">
    <property type="nucleotide sequence ID" value="NZ_WHJC01000407.1"/>
</dbReference>
<sequence>MKLKEFGKPIEFPIERLQRFKIFIQEAWNKRYSLYDDSSLYTQQENNKQQFLIFDENLIKGRNYIGFICYEDIPITIYPKIFDKNIEENLLDTYLITNLMYWLKRTKRVKLPTIDTKFDLNKENNFLEILIYIFSKHTYDLIYTKPFNC</sequence>
<feature type="non-terminal residue" evidence="1">
    <location>
        <position position="149"/>
    </location>
</feature>